<gene>
    <name evidence="1" type="ORF">C1H46_008150</name>
</gene>
<keyword evidence="2" id="KW-1185">Reference proteome</keyword>
<dbReference type="EMBL" id="VIEB01000108">
    <property type="protein sequence ID" value="TQE06210.1"/>
    <property type="molecule type" value="Genomic_DNA"/>
</dbReference>
<accession>A0A540N6U5</accession>
<reference evidence="1 2" key="1">
    <citation type="journal article" date="2019" name="G3 (Bethesda)">
        <title>Sequencing of a Wild Apple (Malus baccata) Genome Unravels the Differences Between Cultivated and Wild Apple Species Regarding Disease Resistance and Cold Tolerance.</title>
        <authorList>
            <person name="Chen X."/>
        </authorList>
    </citation>
    <scope>NUCLEOTIDE SEQUENCE [LARGE SCALE GENOMIC DNA]</scope>
    <source>
        <strain evidence="2">cv. Shandingzi</strain>
        <tissue evidence="1">Leaves</tissue>
    </source>
</reference>
<dbReference type="Proteomes" id="UP000315295">
    <property type="component" value="Unassembled WGS sequence"/>
</dbReference>
<name>A0A540N6U5_MALBA</name>
<protein>
    <submittedName>
        <fullName evidence="1">Uncharacterized protein</fullName>
    </submittedName>
</protein>
<evidence type="ECO:0000313" key="2">
    <source>
        <dbReference type="Proteomes" id="UP000315295"/>
    </source>
</evidence>
<organism evidence="1 2">
    <name type="scientific">Malus baccata</name>
    <name type="common">Siberian crab apple</name>
    <name type="synonym">Pyrus baccata</name>
    <dbReference type="NCBI Taxonomy" id="106549"/>
    <lineage>
        <taxon>Eukaryota</taxon>
        <taxon>Viridiplantae</taxon>
        <taxon>Streptophyta</taxon>
        <taxon>Embryophyta</taxon>
        <taxon>Tracheophyta</taxon>
        <taxon>Spermatophyta</taxon>
        <taxon>Magnoliopsida</taxon>
        <taxon>eudicotyledons</taxon>
        <taxon>Gunneridae</taxon>
        <taxon>Pentapetalae</taxon>
        <taxon>rosids</taxon>
        <taxon>fabids</taxon>
        <taxon>Rosales</taxon>
        <taxon>Rosaceae</taxon>
        <taxon>Amygdaloideae</taxon>
        <taxon>Maleae</taxon>
        <taxon>Malus</taxon>
    </lineage>
</organism>
<evidence type="ECO:0000313" key="1">
    <source>
        <dbReference type="EMBL" id="TQE06210.1"/>
    </source>
</evidence>
<comment type="caution">
    <text evidence="1">The sequence shown here is derived from an EMBL/GenBank/DDBJ whole genome shotgun (WGS) entry which is preliminary data.</text>
</comment>
<proteinExistence type="predicted"/>
<sequence>MVKTTSSTFTMEGDVTKWVPKADLDPNWIVVSDKDSKSSRDDLVIKKEKMDASNCKKTSESTEKFMDVNKELLSTSRSIIGMISPRNRRKDEFVAAAEAGSSHCLEEID</sequence>
<dbReference type="AlphaFoldDB" id="A0A540N6U5"/>